<dbReference type="EMBL" id="GBXM01097551">
    <property type="protein sequence ID" value="JAH11026.1"/>
    <property type="molecule type" value="Transcribed_RNA"/>
</dbReference>
<dbReference type="AlphaFoldDB" id="A0A0E9Q2A6"/>
<accession>A0A0E9Q2A6</accession>
<protein>
    <submittedName>
        <fullName evidence="1">Uncharacterized protein</fullName>
    </submittedName>
</protein>
<name>A0A0E9Q2A6_ANGAN</name>
<sequence>MNVNISYYSLRITQINENQVIPVLLIRL</sequence>
<evidence type="ECO:0000313" key="1">
    <source>
        <dbReference type="EMBL" id="JAH11026.1"/>
    </source>
</evidence>
<proteinExistence type="predicted"/>
<organism evidence="1">
    <name type="scientific">Anguilla anguilla</name>
    <name type="common">European freshwater eel</name>
    <name type="synonym">Muraena anguilla</name>
    <dbReference type="NCBI Taxonomy" id="7936"/>
    <lineage>
        <taxon>Eukaryota</taxon>
        <taxon>Metazoa</taxon>
        <taxon>Chordata</taxon>
        <taxon>Craniata</taxon>
        <taxon>Vertebrata</taxon>
        <taxon>Euteleostomi</taxon>
        <taxon>Actinopterygii</taxon>
        <taxon>Neopterygii</taxon>
        <taxon>Teleostei</taxon>
        <taxon>Anguilliformes</taxon>
        <taxon>Anguillidae</taxon>
        <taxon>Anguilla</taxon>
    </lineage>
</organism>
<reference evidence="1" key="1">
    <citation type="submission" date="2014-11" db="EMBL/GenBank/DDBJ databases">
        <authorList>
            <person name="Amaro Gonzalez C."/>
        </authorList>
    </citation>
    <scope>NUCLEOTIDE SEQUENCE</scope>
</reference>
<reference evidence="1" key="2">
    <citation type="journal article" date="2015" name="Fish Shellfish Immunol.">
        <title>Early steps in the European eel (Anguilla anguilla)-Vibrio vulnificus interaction in the gills: Role of the RtxA13 toxin.</title>
        <authorList>
            <person name="Callol A."/>
            <person name="Pajuelo D."/>
            <person name="Ebbesson L."/>
            <person name="Teles M."/>
            <person name="MacKenzie S."/>
            <person name="Amaro C."/>
        </authorList>
    </citation>
    <scope>NUCLEOTIDE SEQUENCE</scope>
</reference>